<dbReference type="PANTHER" id="PTHR47053">
    <property type="entry name" value="MUREIN DD-ENDOPEPTIDASE MEPH-RELATED"/>
    <property type="match status" value="1"/>
</dbReference>
<evidence type="ECO:0000256" key="3">
    <source>
        <dbReference type="ARBA" id="ARBA00022801"/>
    </source>
</evidence>
<keyword evidence="3" id="KW-0378">Hydrolase</keyword>
<evidence type="ECO:0000259" key="6">
    <source>
        <dbReference type="PROSITE" id="PS51935"/>
    </source>
</evidence>
<evidence type="ECO:0000313" key="8">
    <source>
        <dbReference type="Proteomes" id="UP000294802"/>
    </source>
</evidence>
<dbReference type="SUPFAM" id="SSF54001">
    <property type="entry name" value="Cysteine proteinases"/>
    <property type="match status" value="1"/>
</dbReference>
<protein>
    <submittedName>
        <fullName evidence="7">NlpC/P60 family protein</fullName>
    </submittedName>
</protein>
<gene>
    <name evidence="7" type="ORF">ERX29_04230</name>
</gene>
<comment type="similarity">
    <text evidence="1">Belongs to the peptidase C40 family.</text>
</comment>
<dbReference type="GO" id="GO:0006508">
    <property type="term" value="P:proteolysis"/>
    <property type="evidence" value="ECO:0007669"/>
    <property type="project" value="UniProtKB-KW"/>
</dbReference>
<dbReference type="EMBL" id="SCWB01000005">
    <property type="protein sequence ID" value="TDM12277.1"/>
    <property type="molecule type" value="Genomic_DNA"/>
</dbReference>
<keyword evidence="8" id="KW-1185">Reference proteome</keyword>
<name>A0A4R6BVQ5_9STAP</name>
<keyword evidence="5" id="KW-0732">Signal</keyword>
<comment type="caution">
    <text evidence="7">The sequence shown here is derived from an EMBL/GenBank/DDBJ whole genome shotgun (WGS) entry which is preliminary data.</text>
</comment>
<dbReference type="GO" id="GO:0008234">
    <property type="term" value="F:cysteine-type peptidase activity"/>
    <property type="evidence" value="ECO:0007669"/>
    <property type="project" value="UniProtKB-KW"/>
</dbReference>
<evidence type="ECO:0000313" key="7">
    <source>
        <dbReference type="EMBL" id="TDM12277.1"/>
    </source>
</evidence>
<evidence type="ECO:0000256" key="1">
    <source>
        <dbReference type="ARBA" id="ARBA00007074"/>
    </source>
</evidence>
<dbReference type="Gene3D" id="3.90.1720.10">
    <property type="entry name" value="endopeptidase domain like (from Nostoc punctiforme)"/>
    <property type="match status" value="1"/>
</dbReference>
<feature type="signal peptide" evidence="5">
    <location>
        <begin position="1"/>
        <end position="33"/>
    </location>
</feature>
<dbReference type="Proteomes" id="UP000294802">
    <property type="component" value="Unassembled WGS sequence"/>
</dbReference>
<dbReference type="PANTHER" id="PTHR47053:SF1">
    <property type="entry name" value="MUREIN DD-ENDOPEPTIDASE MEPH-RELATED"/>
    <property type="match status" value="1"/>
</dbReference>
<dbReference type="AlphaFoldDB" id="A0A4R6BVQ5"/>
<dbReference type="InterPro" id="IPR000064">
    <property type="entry name" value="NLP_P60_dom"/>
</dbReference>
<dbReference type="OrthoDB" id="9813368at2"/>
<dbReference type="PROSITE" id="PS51935">
    <property type="entry name" value="NLPC_P60"/>
    <property type="match status" value="1"/>
</dbReference>
<keyword evidence="4" id="KW-0788">Thiol protease</keyword>
<evidence type="ECO:0000256" key="2">
    <source>
        <dbReference type="ARBA" id="ARBA00022670"/>
    </source>
</evidence>
<proteinExistence type="inferred from homology"/>
<feature type="domain" description="NlpC/P60" evidence="6">
    <location>
        <begin position="43"/>
        <end position="157"/>
    </location>
</feature>
<dbReference type="Pfam" id="PF00877">
    <property type="entry name" value="NLPC_P60"/>
    <property type="match status" value="1"/>
</dbReference>
<dbReference type="InterPro" id="IPR038765">
    <property type="entry name" value="Papain-like_cys_pep_sf"/>
</dbReference>
<organism evidence="7 8">
    <name type="scientific">Macrococcus lamae</name>
    <dbReference type="NCBI Taxonomy" id="198484"/>
    <lineage>
        <taxon>Bacteria</taxon>
        <taxon>Bacillati</taxon>
        <taxon>Bacillota</taxon>
        <taxon>Bacilli</taxon>
        <taxon>Bacillales</taxon>
        <taxon>Staphylococcaceae</taxon>
        <taxon>Macrococcus</taxon>
    </lineage>
</organism>
<evidence type="ECO:0000256" key="4">
    <source>
        <dbReference type="ARBA" id="ARBA00022807"/>
    </source>
</evidence>
<keyword evidence="2" id="KW-0645">Protease</keyword>
<feature type="chain" id="PRO_5020430452" evidence="5">
    <location>
        <begin position="34"/>
        <end position="157"/>
    </location>
</feature>
<accession>A0A4R6BVQ5</accession>
<sequence length="157" mass="17193">MRRNIKLKKTVLALTTAALLTTGIAVPTHDADAATKKKSVKYKKSSRNVASVARSIAANRVYRYGANNSYAVDCSSFAQQVMRAVGKNVPRTTYAQMRAGKPVYSPKAGDLVFFNGGSHVGVYIGNGQMVDALNPYEGVRQRSIYYIHGSITGFYRY</sequence>
<dbReference type="InterPro" id="IPR051202">
    <property type="entry name" value="Peptidase_C40"/>
</dbReference>
<evidence type="ECO:0000256" key="5">
    <source>
        <dbReference type="SAM" id="SignalP"/>
    </source>
</evidence>
<reference evidence="7 8" key="1">
    <citation type="submission" date="2019-01" db="EMBL/GenBank/DDBJ databases">
        <title>Draft genome sequences of the type strains of six Macrococcus species.</title>
        <authorList>
            <person name="Mazhar S."/>
            <person name="Altermann E."/>
            <person name="Hill C."/>
            <person name="Mcauliffe O."/>
        </authorList>
    </citation>
    <scope>NUCLEOTIDE SEQUENCE [LARGE SCALE GENOMIC DNA]</scope>
    <source>
        <strain evidence="7 8">CCM4815</strain>
    </source>
</reference>